<evidence type="ECO:0000256" key="1">
    <source>
        <dbReference type="ARBA" id="ARBA00022549"/>
    </source>
</evidence>
<evidence type="ECO:0008006" key="5">
    <source>
        <dbReference type="Google" id="ProtNLM"/>
    </source>
</evidence>
<keyword evidence="4" id="KW-1185">Reference proteome</keyword>
<accession>A0ABX2D108</accession>
<dbReference type="Pfam" id="PF13646">
    <property type="entry name" value="HEAT_2"/>
    <property type="match status" value="1"/>
</dbReference>
<evidence type="ECO:0000313" key="3">
    <source>
        <dbReference type="EMBL" id="NQE35345.1"/>
    </source>
</evidence>
<dbReference type="InterPro" id="IPR011989">
    <property type="entry name" value="ARM-like"/>
</dbReference>
<name>A0ABX2D108_9CYAN</name>
<dbReference type="SUPFAM" id="SSF48371">
    <property type="entry name" value="ARM repeat"/>
    <property type="match status" value="1"/>
</dbReference>
<keyword evidence="1" id="KW-0042">Antenna complex</keyword>
<organism evidence="3 4">
    <name type="scientific">Microcoleus asticus IPMA8</name>
    <dbReference type="NCBI Taxonomy" id="2563858"/>
    <lineage>
        <taxon>Bacteria</taxon>
        <taxon>Bacillati</taxon>
        <taxon>Cyanobacteriota</taxon>
        <taxon>Cyanophyceae</taxon>
        <taxon>Oscillatoriophycideae</taxon>
        <taxon>Oscillatoriales</taxon>
        <taxon>Microcoleaceae</taxon>
        <taxon>Microcoleus</taxon>
        <taxon>Microcoleus asticus</taxon>
    </lineage>
</organism>
<evidence type="ECO:0000313" key="4">
    <source>
        <dbReference type="Proteomes" id="UP000702425"/>
    </source>
</evidence>
<keyword evidence="2" id="KW-0605">Phycobilisome</keyword>
<dbReference type="RefSeq" id="WP_339382882.1">
    <property type="nucleotide sequence ID" value="NZ_CAWPPK010000267.1"/>
</dbReference>
<protein>
    <recommendedName>
        <fullName evidence="5">HEAT repeat domain-containing protein</fullName>
    </recommendedName>
</protein>
<dbReference type="EMBL" id="SRRZ01000053">
    <property type="protein sequence ID" value="NQE35345.1"/>
    <property type="molecule type" value="Genomic_DNA"/>
</dbReference>
<dbReference type="Gene3D" id="1.25.10.10">
    <property type="entry name" value="Leucine-rich Repeat Variant"/>
    <property type="match status" value="1"/>
</dbReference>
<proteinExistence type="predicted"/>
<evidence type="ECO:0000256" key="2">
    <source>
        <dbReference type="ARBA" id="ARBA00022738"/>
    </source>
</evidence>
<sequence>MAITPENQQVIFQFFCKLLRDSDQPSRIRAQAAVSLGKLGIESAIPELCQAASADPDIQVRLSAMDALVLIAKPELIAIMTEPSKNQPTFHIHQAGQINTGDVNVERDMVGFQYNYTFPEPKQTEAVGQVSEVIQDIRQQNPQASDAEISDIIDGELATMHQNDPQKWRRWVDILSIVFAGGVEAIKIVAPALGIPIEIAKQLYEIYDRNRKQLPGN</sequence>
<dbReference type="Proteomes" id="UP000702425">
    <property type="component" value="Unassembled WGS sequence"/>
</dbReference>
<comment type="caution">
    <text evidence="3">The sequence shown here is derived from an EMBL/GenBank/DDBJ whole genome shotgun (WGS) entry which is preliminary data.</text>
</comment>
<gene>
    <name evidence="3" type="ORF">E5S67_03075</name>
</gene>
<reference evidence="3 4" key="1">
    <citation type="journal article" date="2020" name="Sci. Rep.">
        <title>A novel cyanobacterial geosmin producer, revising GeoA distribution and dispersion patterns in Bacteria.</title>
        <authorList>
            <person name="Churro C."/>
            <person name="Semedo-Aguiar A.P."/>
            <person name="Silva A.D."/>
            <person name="Pereira-Leal J.B."/>
            <person name="Leite R.B."/>
        </authorList>
    </citation>
    <scope>NUCLEOTIDE SEQUENCE [LARGE SCALE GENOMIC DNA]</scope>
    <source>
        <strain evidence="3 4">IPMA8</strain>
    </source>
</reference>
<dbReference type="InterPro" id="IPR016024">
    <property type="entry name" value="ARM-type_fold"/>
</dbReference>